<dbReference type="InterPro" id="IPR001356">
    <property type="entry name" value="HD"/>
</dbReference>
<dbReference type="InterPro" id="IPR050255">
    <property type="entry name" value="POU_domain_TF"/>
</dbReference>
<feature type="region of interest" description="Disordered" evidence="8">
    <location>
        <begin position="431"/>
        <end position="458"/>
    </location>
</feature>
<keyword evidence="11" id="KW-1185">Reference proteome</keyword>
<dbReference type="PROSITE" id="PS00027">
    <property type="entry name" value="HOMEOBOX_1"/>
    <property type="match status" value="1"/>
</dbReference>
<organism evidence="11 12">
    <name type="scientific">Ditylenchus dipsaci</name>
    <dbReference type="NCBI Taxonomy" id="166011"/>
    <lineage>
        <taxon>Eukaryota</taxon>
        <taxon>Metazoa</taxon>
        <taxon>Ecdysozoa</taxon>
        <taxon>Nematoda</taxon>
        <taxon>Chromadorea</taxon>
        <taxon>Rhabditida</taxon>
        <taxon>Tylenchina</taxon>
        <taxon>Tylenchomorpha</taxon>
        <taxon>Sphaerularioidea</taxon>
        <taxon>Anguinidae</taxon>
        <taxon>Anguininae</taxon>
        <taxon>Ditylenchus</taxon>
    </lineage>
</organism>
<keyword evidence="7" id="KW-0804">Transcription</keyword>
<dbReference type="SMART" id="SM00389">
    <property type="entry name" value="HOX"/>
    <property type="match status" value="1"/>
</dbReference>
<evidence type="ECO:0000256" key="1">
    <source>
        <dbReference type="ARBA" id="ARBA00004123"/>
    </source>
</evidence>
<dbReference type="InterPro" id="IPR013847">
    <property type="entry name" value="POU"/>
</dbReference>
<evidence type="ECO:0000313" key="12">
    <source>
        <dbReference type="WBParaSite" id="jg25848"/>
    </source>
</evidence>
<evidence type="ECO:0000256" key="7">
    <source>
        <dbReference type="RuleBase" id="RU361194"/>
    </source>
</evidence>
<dbReference type="Pfam" id="PF00046">
    <property type="entry name" value="Homeodomain"/>
    <property type="match status" value="1"/>
</dbReference>
<dbReference type="SUPFAM" id="SSF47413">
    <property type="entry name" value="lambda repressor-like DNA-binding domains"/>
    <property type="match status" value="1"/>
</dbReference>
<keyword evidence="4 5" id="KW-0539">Nucleus</keyword>
<evidence type="ECO:0000313" key="11">
    <source>
        <dbReference type="Proteomes" id="UP000887574"/>
    </source>
</evidence>
<evidence type="ECO:0000256" key="5">
    <source>
        <dbReference type="PROSITE-ProRule" id="PRU00108"/>
    </source>
</evidence>
<dbReference type="CDD" id="cd00086">
    <property type="entry name" value="homeodomain"/>
    <property type="match status" value="1"/>
</dbReference>
<evidence type="ECO:0000256" key="2">
    <source>
        <dbReference type="ARBA" id="ARBA00023125"/>
    </source>
</evidence>
<evidence type="ECO:0000259" key="10">
    <source>
        <dbReference type="PROSITE" id="PS51179"/>
    </source>
</evidence>
<dbReference type="PROSITE" id="PS00465">
    <property type="entry name" value="POU_2"/>
    <property type="match status" value="1"/>
</dbReference>
<comment type="subcellular location">
    <subcellularLocation>
        <location evidence="1 5 6">Nucleus</location>
    </subcellularLocation>
</comment>
<dbReference type="GO" id="GO:0000981">
    <property type="term" value="F:DNA-binding transcription factor activity, RNA polymerase II-specific"/>
    <property type="evidence" value="ECO:0007669"/>
    <property type="project" value="InterPro"/>
</dbReference>
<dbReference type="PRINTS" id="PR00028">
    <property type="entry name" value="POUDOMAIN"/>
</dbReference>
<evidence type="ECO:0000256" key="4">
    <source>
        <dbReference type="ARBA" id="ARBA00023242"/>
    </source>
</evidence>
<name>A0A915E4Y8_9BILA</name>
<dbReference type="InterPro" id="IPR010982">
    <property type="entry name" value="Lambda_DNA-bd_dom_sf"/>
</dbReference>
<keyword evidence="2 5" id="KW-0238">DNA-binding</keyword>
<evidence type="ECO:0000256" key="8">
    <source>
        <dbReference type="SAM" id="MobiDB-lite"/>
    </source>
</evidence>
<dbReference type="GO" id="GO:0005634">
    <property type="term" value="C:nucleus"/>
    <property type="evidence" value="ECO:0007669"/>
    <property type="project" value="UniProtKB-SubCell"/>
</dbReference>
<evidence type="ECO:0000256" key="6">
    <source>
        <dbReference type="RuleBase" id="RU000682"/>
    </source>
</evidence>
<dbReference type="InterPro" id="IPR009057">
    <property type="entry name" value="Homeodomain-like_sf"/>
</dbReference>
<feature type="DNA-binding region" description="Homeobox" evidence="5">
    <location>
        <begin position="453"/>
        <end position="512"/>
    </location>
</feature>
<dbReference type="Pfam" id="PF00157">
    <property type="entry name" value="Pou"/>
    <property type="match status" value="1"/>
</dbReference>
<dbReference type="GO" id="GO:0030154">
    <property type="term" value="P:cell differentiation"/>
    <property type="evidence" value="ECO:0007669"/>
    <property type="project" value="UniProtKB-ARBA"/>
</dbReference>
<reference evidence="12" key="1">
    <citation type="submission" date="2022-11" db="UniProtKB">
        <authorList>
            <consortium name="WormBaseParasite"/>
        </authorList>
    </citation>
    <scope>IDENTIFICATION</scope>
</reference>
<dbReference type="FunFam" id="1.10.260.40:FF:000001">
    <property type="entry name" value="POU domain protein"/>
    <property type="match status" value="1"/>
</dbReference>
<evidence type="ECO:0000259" key="9">
    <source>
        <dbReference type="PROSITE" id="PS50071"/>
    </source>
</evidence>
<dbReference type="PANTHER" id="PTHR11636:SF89">
    <property type="entry name" value="POU DOMAIN PROTEIN 2, ISOFORM B-RELATED"/>
    <property type="match status" value="1"/>
</dbReference>
<dbReference type="SMART" id="SM00352">
    <property type="entry name" value="POU"/>
    <property type="match status" value="1"/>
</dbReference>
<dbReference type="InterPro" id="IPR017970">
    <property type="entry name" value="Homeobox_CS"/>
</dbReference>
<dbReference type="AlphaFoldDB" id="A0A915E4Y8"/>
<sequence>MLCQLSKSSGSPAITTKSDCLNISQHHPVVQSNVVQQALAAAERMDLEQSPGLAAAASQLAFMTANPSQVIKPTNGHLAAFGSSFCFNSLERPCIANNPSSLDHQQNPTSTATNYWTGAATAAMSMHQVGGQAAYHPASTYTPQQFPSFLFSGGGPTSHDWTMAMGGYTGEVHQHPQNMFAGENSMDLLSMHHHQQQLFLQQQQQQQHNHLMVHEHLQHPFSDSQHYLNAYGLSSQQLPLVSSVDCGSGGLLLQQQHRQTEQQQQNSKVIAAGCKSSVQELKLDPERPDIIQRLSNATEWPSNPGTAAAAVFYHSSPLAIGAEDQQASSSQHLMTGGHLGGQMLVGLDGMGPLDTDSSICSEDLEAFAKTFKQRRIKLGYTQADVGLALGNLYGNVFSQTTICRFEALQLSFKNMCKLKPLLCKWLEEADSTSGTPNGTFDKMNGSGSNGGRKRKKRTSIEVQVKSRLEYHFQKNSKPNAQEITNVANDLQLEKEVVRVWFCNRRQKEKRMTPQQYALLGSVNGGAHPNDMLAIHAAAAAHAASYGQQQQQAQHNTVAEAHLFY</sequence>
<accession>A0A915E4Y8</accession>
<dbReference type="Gene3D" id="1.10.10.60">
    <property type="entry name" value="Homeodomain-like"/>
    <property type="match status" value="1"/>
</dbReference>
<dbReference type="PROSITE" id="PS50071">
    <property type="entry name" value="HOMEOBOX_2"/>
    <property type="match status" value="1"/>
</dbReference>
<dbReference type="Gene3D" id="1.10.260.40">
    <property type="entry name" value="lambda repressor-like DNA-binding domains"/>
    <property type="match status" value="1"/>
</dbReference>
<dbReference type="PROSITE" id="PS51179">
    <property type="entry name" value="POU_3"/>
    <property type="match status" value="1"/>
</dbReference>
<dbReference type="WBParaSite" id="jg25848">
    <property type="protein sequence ID" value="jg25848"/>
    <property type="gene ID" value="jg25848"/>
</dbReference>
<dbReference type="InterPro" id="IPR000327">
    <property type="entry name" value="POU_dom"/>
</dbReference>
<dbReference type="PROSITE" id="PS00035">
    <property type="entry name" value="POU_1"/>
    <property type="match status" value="1"/>
</dbReference>
<evidence type="ECO:0000256" key="3">
    <source>
        <dbReference type="ARBA" id="ARBA00023155"/>
    </source>
</evidence>
<protein>
    <recommendedName>
        <fullName evidence="7">POU domain protein</fullName>
    </recommendedName>
</protein>
<feature type="domain" description="Homeobox" evidence="9">
    <location>
        <begin position="451"/>
        <end position="511"/>
    </location>
</feature>
<proteinExistence type="inferred from homology"/>
<dbReference type="PANTHER" id="PTHR11636">
    <property type="entry name" value="POU DOMAIN"/>
    <property type="match status" value="1"/>
</dbReference>
<dbReference type="GO" id="GO:0000978">
    <property type="term" value="F:RNA polymerase II cis-regulatory region sequence-specific DNA binding"/>
    <property type="evidence" value="ECO:0007669"/>
    <property type="project" value="TreeGrafter"/>
</dbReference>
<dbReference type="Proteomes" id="UP000887574">
    <property type="component" value="Unplaced"/>
</dbReference>
<feature type="domain" description="POU-specific" evidence="10">
    <location>
        <begin position="356"/>
        <end position="430"/>
    </location>
</feature>
<dbReference type="SUPFAM" id="SSF46689">
    <property type="entry name" value="Homeodomain-like"/>
    <property type="match status" value="1"/>
</dbReference>
<comment type="similarity">
    <text evidence="7">Belongs to the POU transcription factor family.</text>
</comment>
<keyword evidence="3 5" id="KW-0371">Homeobox</keyword>